<feature type="signal peptide" evidence="1">
    <location>
        <begin position="1"/>
        <end position="19"/>
    </location>
</feature>
<dbReference type="Gene3D" id="2.40.128.20">
    <property type="match status" value="1"/>
</dbReference>
<dbReference type="GO" id="GO:0043176">
    <property type="term" value="F:amine binding"/>
    <property type="evidence" value="ECO:0007669"/>
    <property type="project" value="InterPro"/>
</dbReference>
<evidence type="ECO:0000313" key="2">
    <source>
        <dbReference type="EMBL" id="JAT99173.1"/>
    </source>
</evidence>
<evidence type="ECO:0000256" key="1">
    <source>
        <dbReference type="SAM" id="SignalP"/>
    </source>
</evidence>
<dbReference type="GO" id="GO:0030682">
    <property type="term" value="P:symbiont-mediated perturbation of host defenses"/>
    <property type="evidence" value="ECO:0007669"/>
    <property type="project" value="InterPro"/>
</dbReference>
<sequence>EIILSVLLVAAAKAESAASQVTKHPVWANEDKLGQYQKAWKSIDQGAGTLYYLAKATYQDDIGAWGKKFRCLSVNETERNETAKTVQSVFTFRNESSEGDDWYTVKELVKAVKEYNYTKNENAIQYIINGTTNLVDPLVFTDGKTCDLFHVPYADNNTGGFELWVNSAHIDDIPECCIFLLDFFRAKNSTVYDIYNATECNRSRTTS</sequence>
<feature type="non-terminal residue" evidence="2">
    <location>
        <position position="1"/>
    </location>
</feature>
<dbReference type="AlphaFoldDB" id="A0A1E1XIY0"/>
<dbReference type="Pfam" id="PF02098">
    <property type="entry name" value="His_binding"/>
    <property type="match status" value="1"/>
</dbReference>
<dbReference type="InterPro" id="IPR012674">
    <property type="entry name" value="Calycin"/>
</dbReference>
<reference evidence="2" key="1">
    <citation type="journal article" date="2017" name="Front. Cell. Infect. Microbiol.">
        <title>The Distinct Transcriptional Response of the Midgut of Amblyomma sculptum and Amblyomma aureolatum Ticks to Rickettsia rickettsii Correlates to Their Differences in Susceptibility to Infection.</title>
        <authorList>
            <person name="Martins L.A."/>
            <person name="Galletti M.F.B.M."/>
            <person name="Ribeiro J.M."/>
            <person name="Fujita A."/>
            <person name="Costa F.B."/>
            <person name="Labruna M.B."/>
            <person name="Daffre S."/>
            <person name="Fogaca A.C."/>
        </authorList>
    </citation>
    <scope>NUCLEOTIDE SEQUENCE</scope>
</reference>
<keyword evidence="1" id="KW-0732">Signal</keyword>
<protein>
    <submittedName>
        <fullName evidence="2">Uncharacterized protein</fullName>
    </submittedName>
</protein>
<dbReference type="PRINTS" id="PR01220">
    <property type="entry name" value="HISBINDING"/>
</dbReference>
<name>A0A1E1XIY0_9ACAR</name>
<organism evidence="2">
    <name type="scientific">Amblyomma aureolatum</name>
    <dbReference type="NCBI Taxonomy" id="187763"/>
    <lineage>
        <taxon>Eukaryota</taxon>
        <taxon>Metazoa</taxon>
        <taxon>Ecdysozoa</taxon>
        <taxon>Arthropoda</taxon>
        <taxon>Chelicerata</taxon>
        <taxon>Arachnida</taxon>
        <taxon>Acari</taxon>
        <taxon>Parasitiformes</taxon>
        <taxon>Ixodida</taxon>
        <taxon>Ixodoidea</taxon>
        <taxon>Ixodidae</taxon>
        <taxon>Amblyomminae</taxon>
        <taxon>Amblyomma</taxon>
    </lineage>
</organism>
<dbReference type="EMBL" id="GFAC01000015">
    <property type="protein sequence ID" value="JAT99173.1"/>
    <property type="molecule type" value="mRNA"/>
</dbReference>
<dbReference type="InterPro" id="IPR002970">
    <property type="entry name" value="Tick_his-bd"/>
</dbReference>
<feature type="chain" id="PRO_5009116202" evidence="1">
    <location>
        <begin position="20"/>
        <end position="207"/>
    </location>
</feature>
<dbReference type="SUPFAM" id="SSF50814">
    <property type="entry name" value="Lipocalins"/>
    <property type="match status" value="1"/>
</dbReference>
<accession>A0A1E1XIY0</accession>
<proteinExistence type="evidence at transcript level"/>